<comment type="caution">
    <text evidence="1">The sequence shown here is derived from an EMBL/GenBank/DDBJ whole genome shotgun (WGS) entry which is preliminary data.</text>
</comment>
<evidence type="ECO:0000313" key="1">
    <source>
        <dbReference type="EMBL" id="MPM33838.1"/>
    </source>
</evidence>
<accession>A0A644Z0L8</accession>
<reference evidence="1" key="1">
    <citation type="submission" date="2019-08" db="EMBL/GenBank/DDBJ databases">
        <authorList>
            <person name="Kucharzyk K."/>
            <person name="Murdoch R.W."/>
            <person name="Higgins S."/>
            <person name="Loffler F."/>
        </authorList>
    </citation>
    <scope>NUCLEOTIDE SEQUENCE</scope>
</reference>
<dbReference type="EMBL" id="VSSQ01006779">
    <property type="protein sequence ID" value="MPM33838.1"/>
    <property type="molecule type" value="Genomic_DNA"/>
</dbReference>
<gene>
    <name evidence="1" type="ORF">SDC9_80419</name>
</gene>
<proteinExistence type="predicted"/>
<name>A0A644Z0L8_9ZZZZ</name>
<sequence>MLYHNEHTAKFIYLRQCKADDSLMHIIGMNGDLKGFDGQITLPGQLCLGAERSYLTGNAINMIFQSPILLPTFNKYQQNNIAVFPIAREGLKYQVQDAIFQSYGYLCDEVVLDAHHVFDSSVPVYSRTVELTIFKDKDLDAHQKEKIAVAFFADSIASGLVMKEVIARVKERFENLKQVEVVAPLASIRGLCRLAQSNLNCDFNVRVHVFETLLNALPPDYYYSAHYDIPELHIAPEEDAAYREWWGRDDQGNFIADTACAGYGWSEAFYSPRKQIQMMNSQLQARHNLTIAEIVKRNVFK</sequence>
<protein>
    <submittedName>
        <fullName evidence="1">Uncharacterized protein</fullName>
    </submittedName>
</protein>
<dbReference type="AlphaFoldDB" id="A0A644Z0L8"/>
<organism evidence="1">
    <name type="scientific">bioreactor metagenome</name>
    <dbReference type="NCBI Taxonomy" id="1076179"/>
    <lineage>
        <taxon>unclassified sequences</taxon>
        <taxon>metagenomes</taxon>
        <taxon>ecological metagenomes</taxon>
    </lineage>
</organism>